<dbReference type="InterPro" id="IPR049545">
    <property type="entry name" value="Gta3_dom"/>
</dbReference>
<dbReference type="Proteomes" id="UP000006701">
    <property type="component" value="Unassembled WGS sequence"/>
</dbReference>
<dbReference type="RefSeq" id="XP_001275561.1">
    <property type="nucleotide sequence ID" value="XM_001275560.1"/>
</dbReference>
<dbReference type="EMBL" id="DS027045">
    <property type="protein sequence ID" value="EAW14135.1"/>
    <property type="molecule type" value="Genomic_DNA"/>
</dbReference>
<accession>A1C6W4</accession>
<dbReference type="PANTHER" id="PTHR15004:SF0">
    <property type="entry name" value="GLUTAMYL-TRNA(GLN) AMIDOTRANSFERASE SUBUNIT C, MITOCHONDRIAL"/>
    <property type="match status" value="1"/>
</dbReference>
<dbReference type="GO" id="GO:0006450">
    <property type="term" value="P:regulation of translational fidelity"/>
    <property type="evidence" value="ECO:0007669"/>
    <property type="project" value="InterPro"/>
</dbReference>
<keyword evidence="3" id="KW-1185">Reference proteome</keyword>
<dbReference type="GO" id="GO:0070681">
    <property type="term" value="P:glutaminyl-tRNAGln biosynthesis via transamidation"/>
    <property type="evidence" value="ECO:0007669"/>
    <property type="project" value="TreeGrafter"/>
</dbReference>
<dbReference type="OMA" id="RIGHYQR"/>
<dbReference type="VEuPathDB" id="FungiDB:ACLA_071680"/>
<dbReference type="KEGG" id="act:ACLA_071680"/>
<evidence type="ECO:0000259" key="1">
    <source>
        <dbReference type="Pfam" id="PF20978"/>
    </source>
</evidence>
<dbReference type="HOGENOM" id="CLU_085810_1_0_1"/>
<dbReference type="Pfam" id="PF20978">
    <property type="entry name" value="Gta3"/>
    <property type="match status" value="1"/>
</dbReference>
<dbReference type="GO" id="GO:0030956">
    <property type="term" value="C:glutamyl-tRNA(Gln) amidotransferase complex"/>
    <property type="evidence" value="ECO:0007669"/>
    <property type="project" value="TreeGrafter"/>
</dbReference>
<gene>
    <name evidence="2" type="ORF">ACLA_071680</name>
</gene>
<proteinExistence type="predicted"/>
<dbReference type="eggNOG" id="ENOG502SERM">
    <property type="taxonomic scope" value="Eukaryota"/>
</dbReference>
<dbReference type="GO" id="GO:0005739">
    <property type="term" value="C:mitochondrion"/>
    <property type="evidence" value="ECO:0007669"/>
    <property type="project" value="TreeGrafter"/>
</dbReference>
<name>A1C6W4_ASPCL</name>
<dbReference type="InterPro" id="IPR003837">
    <property type="entry name" value="GatC"/>
</dbReference>
<evidence type="ECO:0000313" key="3">
    <source>
        <dbReference type="Proteomes" id="UP000006701"/>
    </source>
</evidence>
<dbReference type="PANTHER" id="PTHR15004">
    <property type="entry name" value="GLUTAMYL-TRNA(GLN) AMIDOTRANSFERASE SUBUNIT C, MITOCHONDRIAL"/>
    <property type="match status" value="1"/>
</dbReference>
<evidence type="ECO:0000313" key="2">
    <source>
        <dbReference type="EMBL" id="EAW14135.1"/>
    </source>
</evidence>
<reference evidence="2 3" key="1">
    <citation type="journal article" date="2008" name="PLoS Genet.">
        <title>Genomic islands in the pathogenic filamentous fungus Aspergillus fumigatus.</title>
        <authorList>
            <person name="Fedorova N.D."/>
            <person name="Khaldi N."/>
            <person name="Joardar V.S."/>
            <person name="Maiti R."/>
            <person name="Amedeo P."/>
            <person name="Anderson M.J."/>
            <person name="Crabtree J."/>
            <person name="Silva J.C."/>
            <person name="Badger J.H."/>
            <person name="Albarraq A."/>
            <person name="Angiuoli S."/>
            <person name="Bussey H."/>
            <person name="Bowyer P."/>
            <person name="Cotty P.J."/>
            <person name="Dyer P.S."/>
            <person name="Egan A."/>
            <person name="Galens K."/>
            <person name="Fraser-Liggett C.M."/>
            <person name="Haas B.J."/>
            <person name="Inman J.M."/>
            <person name="Kent R."/>
            <person name="Lemieux S."/>
            <person name="Malavazi I."/>
            <person name="Orvis J."/>
            <person name="Roemer T."/>
            <person name="Ronning C.M."/>
            <person name="Sundaram J.P."/>
            <person name="Sutton G."/>
            <person name="Turner G."/>
            <person name="Venter J.C."/>
            <person name="White O.R."/>
            <person name="Whitty B.R."/>
            <person name="Youngman P."/>
            <person name="Wolfe K.H."/>
            <person name="Goldman G.H."/>
            <person name="Wortman J.R."/>
            <person name="Jiang B."/>
            <person name="Denning D.W."/>
            <person name="Nierman W.C."/>
        </authorList>
    </citation>
    <scope>NUCLEOTIDE SEQUENCE [LARGE SCALE GENOMIC DNA]</scope>
    <source>
        <strain evidence="3">ATCC 1007 / CBS 513.65 / DSM 816 / NCTC 3887 / NRRL 1</strain>
    </source>
</reference>
<dbReference type="GeneID" id="4708089"/>
<organism evidence="2 3">
    <name type="scientific">Aspergillus clavatus (strain ATCC 1007 / CBS 513.65 / DSM 816 / NCTC 3887 / NRRL 1 / QM 1276 / 107)</name>
    <dbReference type="NCBI Taxonomy" id="344612"/>
    <lineage>
        <taxon>Eukaryota</taxon>
        <taxon>Fungi</taxon>
        <taxon>Dikarya</taxon>
        <taxon>Ascomycota</taxon>
        <taxon>Pezizomycotina</taxon>
        <taxon>Eurotiomycetes</taxon>
        <taxon>Eurotiomycetidae</taxon>
        <taxon>Eurotiales</taxon>
        <taxon>Aspergillaceae</taxon>
        <taxon>Aspergillus</taxon>
        <taxon>Aspergillus subgen. Fumigati</taxon>
    </lineage>
</organism>
<sequence length="195" mass="21801">MLLRTSSRLARGLLPRRASRLTNALARPYSSKKTEEIDIDAVLAKPSWSVKSLIPSEAAIESHTVTPKQLYHLLRLSALPQPANKEEEEAMLRTLESQIHFVKEIQRVDATGVEPLQSIRDETPEAIKESTIGLEHLKEALSKERVTGRSKRIQRVETARNDRPDGDIWDGNALGYASKTKGKFFSVETGTQTSN</sequence>
<dbReference type="OrthoDB" id="5522061at2759"/>
<feature type="domain" description="Glutamyl-tRNA amidotransferase complex subunit Gta3" evidence="1">
    <location>
        <begin position="63"/>
        <end position="116"/>
    </location>
</feature>
<protein>
    <recommendedName>
        <fullName evidence="1">Glutamyl-tRNA amidotransferase complex subunit Gta3 domain-containing protein</fullName>
    </recommendedName>
</protein>
<dbReference type="AlphaFoldDB" id="A1C6W4"/>
<dbReference type="GO" id="GO:0032543">
    <property type="term" value="P:mitochondrial translation"/>
    <property type="evidence" value="ECO:0007669"/>
    <property type="project" value="TreeGrafter"/>
</dbReference>